<reference evidence="6 7" key="1">
    <citation type="submission" date="2019-08" db="EMBL/GenBank/DDBJ databases">
        <title>Bacterial whole genome sequence for Glaciihabitans sp. CHu50b-6-2.</title>
        <authorList>
            <person name="Jin L."/>
        </authorList>
    </citation>
    <scope>NUCLEOTIDE SEQUENCE [LARGE SCALE GENOMIC DNA]</scope>
    <source>
        <strain evidence="6 7">CHu50b-6-2</strain>
    </source>
</reference>
<dbReference type="RefSeq" id="WP_147782478.1">
    <property type="nucleotide sequence ID" value="NZ_VRMG01000005.1"/>
</dbReference>
<evidence type="ECO:0000256" key="1">
    <source>
        <dbReference type="ARBA" id="ARBA00007074"/>
    </source>
</evidence>
<protein>
    <recommendedName>
        <fullName evidence="5">NlpC/P60 domain-containing protein</fullName>
    </recommendedName>
</protein>
<dbReference type="SUPFAM" id="SSF54001">
    <property type="entry name" value="Cysteine proteinases"/>
    <property type="match status" value="1"/>
</dbReference>
<evidence type="ECO:0000259" key="5">
    <source>
        <dbReference type="PROSITE" id="PS51935"/>
    </source>
</evidence>
<dbReference type="PANTHER" id="PTHR47359">
    <property type="entry name" value="PEPTIDOGLYCAN DL-ENDOPEPTIDASE CWLO"/>
    <property type="match status" value="1"/>
</dbReference>
<evidence type="ECO:0000313" key="7">
    <source>
        <dbReference type="Proteomes" id="UP000321379"/>
    </source>
</evidence>
<evidence type="ECO:0000256" key="4">
    <source>
        <dbReference type="ARBA" id="ARBA00022807"/>
    </source>
</evidence>
<dbReference type="PANTHER" id="PTHR47359:SF3">
    <property type="entry name" value="NLP_P60 DOMAIN-CONTAINING PROTEIN-RELATED"/>
    <property type="match status" value="1"/>
</dbReference>
<gene>
    <name evidence="6" type="ORF">FVP33_04570</name>
</gene>
<dbReference type="GO" id="GO:0008234">
    <property type="term" value="F:cysteine-type peptidase activity"/>
    <property type="evidence" value="ECO:0007669"/>
    <property type="project" value="UniProtKB-KW"/>
</dbReference>
<evidence type="ECO:0000256" key="3">
    <source>
        <dbReference type="ARBA" id="ARBA00022801"/>
    </source>
</evidence>
<dbReference type="InterPro" id="IPR038765">
    <property type="entry name" value="Papain-like_cys_pep_sf"/>
</dbReference>
<dbReference type="Proteomes" id="UP000321379">
    <property type="component" value="Unassembled WGS sequence"/>
</dbReference>
<proteinExistence type="inferred from homology"/>
<keyword evidence="3" id="KW-0378">Hydrolase</keyword>
<comment type="caution">
    <text evidence="6">The sequence shown here is derived from an EMBL/GenBank/DDBJ whole genome shotgun (WGS) entry which is preliminary data.</text>
</comment>
<comment type="similarity">
    <text evidence="1">Belongs to the peptidase C40 family.</text>
</comment>
<dbReference type="InterPro" id="IPR000064">
    <property type="entry name" value="NLP_P60_dom"/>
</dbReference>
<keyword evidence="4" id="KW-0788">Thiol protease</keyword>
<name>A0A5C8USN2_9MICO</name>
<dbReference type="PROSITE" id="PS51935">
    <property type="entry name" value="NLPC_P60"/>
    <property type="match status" value="1"/>
</dbReference>
<accession>A0A5C8USN2</accession>
<evidence type="ECO:0000313" key="6">
    <source>
        <dbReference type="EMBL" id="TXN30890.1"/>
    </source>
</evidence>
<dbReference type="AlphaFoldDB" id="A0A5C8USN2"/>
<dbReference type="Pfam" id="PF00877">
    <property type="entry name" value="NLPC_P60"/>
    <property type="match status" value="1"/>
</dbReference>
<organism evidence="6 7">
    <name type="scientific">Lacisediminihabitans profunda</name>
    <dbReference type="NCBI Taxonomy" id="2594790"/>
    <lineage>
        <taxon>Bacteria</taxon>
        <taxon>Bacillati</taxon>
        <taxon>Actinomycetota</taxon>
        <taxon>Actinomycetes</taxon>
        <taxon>Micrococcales</taxon>
        <taxon>Microbacteriaceae</taxon>
        <taxon>Lacisediminihabitans</taxon>
    </lineage>
</organism>
<evidence type="ECO:0000256" key="2">
    <source>
        <dbReference type="ARBA" id="ARBA00022670"/>
    </source>
</evidence>
<sequence>MTELEPRGTSQEIPAKLETPARQKSLSRLRHRGGPLKLVIIAVSTGLIATLAIPAYASNESADAEKTAAATEQLNFVHANAQTLNVTPAVALGAVERDAYTATSAVKIAAAKAAAKATVKTVAATRGTAINPGLPSFSLDGIFAEGMKYVGVPYVYGGSTPAGFDCSGFVLFLYSHVGISLAHNARIQGQSGTVISQADARPGDLVIFYGGAHDGIYAGNNMVLDAPKPGGSVGVRAIWTSDVFFVRLGI</sequence>
<dbReference type="InterPro" id="IPR051794">
    <property type="entry name" value="PG_Endopeptidase_C40"/>
</dbReference>
<keyword evidence="2" id="KW-0645">Protease</keyword>
<dbReference type="EMBL" id="VRMG01000005">
    <property type="protein sequence ID" value="TXN30890.1"/>
    <property type="molecule type" value="Genomic_DNA"/>
</dbReference>
<feature type="domain" description="NlpC/P60" evidence="5">
    <location>
        <begin position="136"/>
        <end position="250"/>
    </location>
</feature>
<dbReference type="GO" id="GO:0006508">
    <property type="term" value="P:proteolysis"/>
    <property type="evidence" value="ECO:0007669"/>
    <property type="project" value="UniProtKB-KW"/>
</dbReference>
<dbReference type="Gene3D" id="3.90.1720.10">
    <property type="entry name" value="endopeptidase domain like (from Nostoc punctiforme)"/>
    <property type="match status" value="1"/>
</dbReference>
<keyword evidence="7" id="KW-1185">Reference proteome</keyword>